<evidence type="ECO:0000256" key="5">
    <source>
        <dbReference type="ARBA" id="ARBA00022603"/>
    </source>
</evidence>
<reference evidence="17 18" key="1">
    <citation type="submission" date="2014-06" db="EMBL/GenBank/DDBJ databases">
        <title>Evolutionary Origins and Diversification of the Mycorrhizal Mutualists.</title>
        <authorList>
            <consortium name="DOE Joint Genome Institute"/>
            <consortium name="Mycorrhizal Genomics Consortium"/>
            <person name="Kohler A."/>
            <person name="Kuo A."/>
            <person name="Nagy L.G."/>
            <person name="Floudas D."/>
            <person name="Copeland A."/>
            <person name="Barry K.W."/>
            <person name="Cichocki N."/>
            <person name="Veneault-Fourrey C."/>
            <person name="LaButti K."/>
            <person name="Lindquist E.A."/>
            <person name="Lipzen A."/>
            <person name="Lundell T."/>
            <person name="Morin E."/>
            <person name="Murat C."/>
            <person name="Riley R."/>
            <person name="Ohm R."/>
            <person name="Sun H."/>
            <person name="Tunlid A."/>
            <person name="Henrissat B."/>
            <person name="Grigoriev I.V."/>
            <person name="Hibbett D.S."/>
            <person name="Martin F."/>
        </authorList>
    </citation>
    <scope>NUCLEOTIDE SEQUENCE [LARGE SCALE GENOMIC DNA]</scope>
    <source>
        <strain evidence="17 18">SS14</strain>
    </source>
</reference>
<dbReference type="GO" id="GO:0005789">
    <property type="term" value="C:endoplasmic reticulum membrane"/>
    <property type="evidence" value="ECO:0007669"/>
    <property type="project" value="UniProtKB-SubCell"/>
</dbReference>
<keyword evidence="9" id="KW-0256">Endoplasmic reticulum</keyword>
<evidence type="ECO:0000256" key="4">
    <source>
        <dbReference type="ARBA" id="ARBA00022516"/>
    </source>
</evidence>
<dbReference type="Pfam" id="PF04191">
    <property type="entry name" value="PEMT"/>
    <property type="match status" value="1"/>
</dbReference>
<evidence type="ECO:0000256" key="7">
    <source>
        <dbReference type="ARBA" id="ARBA00022691"/>
    </source>
</evidence>
<dbReference type="InterPro" id="IPR024960">
    <property type="entry name" value="PEMT/MFAP"/>
</dbReference>
<dbReference type="HOGENOM" id="CLU_086119_2_0_1"/>
<accession>A0A0C9V1Y3</accession>
<feature type="non-terminal residue" evidence="17">
    <location>
        <position position="139"/>
    </location>
</feature>
<dbReference type="GO" id="GO:0006656">
    <property type="term" value="P:phosphatidylcholine biosynthetic process"/>
    <property type="evidence" value="ECO:0007669"/>
    <property type="project" value="UniProtKB-UniPathway"/>
</dbReference>
<feature type="transmembrane region" description="Helical" evidence="16">
    <location>
        <begin position="110"/>
        <end position="130"/>
    </location>
</feature>
<comment type="pathway">
    <text evidence="2">Phospholipid metabolism; phosphatidylcholine biosynthesis.</text>
</comment>
<keyword evidence="7" id="KW-0949">S-adenosyl-L-methionine</keyword>
<evidence type="ECO:0000256" key="1">
    <source>
        <dbReference type="ARBA" id="ARBA00004477"/>
    </source>
</evidence>
<dbReference type="GO" id="GO:0000773">
    <property type="term" value="F:phosphatidyl-N-methylethanolamine N-methyltransferase activity"/>
    <property type="evidence" value="ECO:0007669"/>
    <property type="project" value="UniProtKB-EC"/>
</dbReference>
<dbReference type="AlphaFoldDB" id="A0A0C9V1Y3"/>
<keyword evidence="4" id="KW-0444">Lipid biosynthesis</keyword>
<keyword evidence="10 16" id="KW-1133">Transmembrane helix</keyword>
<dbReference type="PANTHER" id="PTHR15458:SF5">
    <property type="entry name" value="PHOSPHATIDYLETHANOLAMINE N-METHYLTRANSFERASE"/>
    <property type="match status" value="1"/>
</dbReference>
<keyword evidence="18" id="KW-1185">Reference proteome</keyword>
<comment type="pathway">
    <text evidence="3">Lipid metabolism.</text>
</comment>
<keyword evidence="14" id="KW-1208">Phospholipid metabolism</keyword>
<keyword evidence="13" id="KW-0594">Phospholipid biosynthesis</keyword>
<feature type="transmembrane region" description="Helical" evidence="16">
    <location>
        <begin position="87"/>
        <end position="104"/>
    </location>
</feature>
<dbReference type="PROSITE" id="PS51599">
    <property type="entry name" value="SAM_PEMT_PEM2"/>
    <property type="match status" value="1"/>
</dbReference>
<evidence type="ECO:0000313" key="17">
    <source>
        <dbReference type="EMBL" id="KIJ41039.1"/>
    </source>
</evidence>
<evidence type="ECO:0000256" key="12">
    <source>
        <dbReference type="ARBA" id="ARBA00023136"/>
    </source>
</evidence>
<evidence type="ECO:0000256" key="3">
    <source>
        <dbReference type="ARBA" id="ARBA00005189"/>
    </source>
</evidence>
<dbReference type="GO" id="GO:0032259">
    <property type="term" value="P:methylation"/>
    <property type="evidence" value="ECO:0007669"/>
    <property type="project" value="UniProtKB-KW"/>
</dbReference>
<dbReference type="Gene3D" id="1.20.120.1630">
    <property type="match status" value="1"/>
</dbReference>
<evidence type="ECO:0000313" key="18">
    <source>
        <dbReference type="Proteomes" id="UP000054279"/>
    </source>
</evidence>
<dbReference type="EMBL" id="KN837139">
    <property type="protein sequence ID" value="KIJ41039.1"/>
    <property type="molecule type" value="Genomic_DNA"/>
</dbReference>
<keyword evidence="8 16" id="KW-0812">Transmembrane</keyword>
<protein>
    <recommendedName>
        <fullName evidence="15">phosphatidyl-N-methylethanolamine N-methyltransferase</fullName>
        <ecNumber evidence="15">2.1.1.71</ecNumber>
    </recommendedName>
</protein>
<keyword evidence="12 16" id="KW-0472">Membrane</keyword>
<evidence type="ECO:0000256" key="13">
    <source>
        <dbReference type="ARBA" id="ARBA00023209"/>
    </source>
</evidence>
<evidence type="ECO:0000256" key="2">
    <source>
        <dbReference type="ARBA" id="ARBA00004969"/>
    </source>
</evidence>
<dbReference type="HAMAP" id="MF_03216">
    <property type="entry name" value="PLMT"/>
    <property type="match status" value="1"/>
</dbReference>
<dbReference type="Proteomes" id="UP000054279">
    <property type="component" value="Unassembled WGS sequence"/>
</dbReference>
<dbReference type="UniPathway" id="UPA00753"/>
<organism evidence="17 18">
    <name type="scientific">Sphaerobolus stellatus (strain SS14)</name>
    <dbReference type="NCBI Taxonomy" id="990650"/>
    <lineage>
        <taxon>Eukaryota</taxon>
        <taxon>Fungi</taxon>
        <taxon>Dikarya</taxon>
        <taxon>Basidiomycota</taxon>
        <taxon>Agaricomycotina</taxon>
        <taxon>Agaricomycetes</taxon>
        <taxon>Phallomycetidae</taxon>
        <taxon>Geastrales</taxon>
        <taxon>Sphaerobolaceae</taxon>
        <taxon>Sphaerobolus</taxon>
    </lineage>
</organism>
<keyword evidence="11" id="KW-0443">Lipid metabolism</keyword>
<evidence type="ECO:0000256" key="6">
    <source>
        <dbReference type="ARBA" id="ARBA00022679"/>
    </source>
</evidence>
<keyword evidence="5" id="KW-0489">Methyltransferase</keyword>
<evidence type="ECO:0000256" key="9">
    <source>
        <dbReference type="ARBA" id="ARBA00022824"/>
    </source>
</evidence>
<feature type="non-terminal residue" evidence="17">
    <location>
        <position position="1"/>
    </location>
</feature>
<evidence type="ECO:0000256" key="10">
    <source>
        <dbReference type="ARBA" id="ARBA00022989"/>
    </source>
</evidence>
<dbReference type="OrthoDB" id="8300106at2759"/>
<keyword evidence="6" id="KW-0808">Transferase</keyword>
<dbReference type="EC" id="2.1.1.71" evidence="15"/>
<proteinExistence type="inferred from homology"/>
<evidence type="ECO:0000256" key="8">
    <source>
        <dbReference type="ARBA" id="ARBA00022692"/>
    </source>
</evidence>
<feature type="transmembrane region" description="Helical" evidence="16">
    <location>
        <begin position="38"/>
        <end position="66"/>
    </location>
</feature>
<name>A0A0C9V1Y3_SPHS4</name>
<sequence length="139" mass="15481">YFLAVAIFSLGIVRDSLYERALRDQPTFSLLPEPYATLVPAILFVIGQTLVLSSTWALGVTGTFLGDYFGILMDKRVEGFPFNVVENPMYVGSTICFTAGALWYEKPAGLFITLYVYIVYQIALAFEGPFTSMIYSTRA</sequence>
<dbReference type="PANTHER" id="PTHR15458">
    <property type="entry name" value="PHOSPHATIDYLETHANOLAMINE N-METHYLTRANSFERASE"/>
    <property type="match status" value="1"/>
</dbReference>
<evidence type="ECO:0000256" key="14">
    <source>
        <dbReference type="ARBA" id="ARBA00023264"/>
    </source>
</evidence>
<evidence type="ECO:0000256" key="15">
    <source>
        <dbReference type="ARBA" id="ARBA00034137"/>
    </source>
</evidence>
<evidence type="ECO:0000256" key="11">
    <source>
        <dbReference type="ARBA" id="ARBA00023098"/>
    </source>
</evidence>
<gene>
    <name evidence="17" type="ORF">M422DRAFT_122557</name>
</gene>
<comment type="subcellular location">
    <subcellularLocation>
        <location evidence="1">Endoplasmic reticulum membrane</location>
        <topology evidence="1">Multi-pass membrane protein</topology>
    </subcellularLocation>
</comment>
<evidence type="ECO:0000256" key="16">
    <source>
        <dbReference type="SAM" id="Phobius"/>
    </source>
</evidence>
<dbReference type="InterPro" id="IPR007318">
    <property type="entry name" value="Phopholipid_MeTrfase"/>
</dbReference>